<gene>
    <name evidence="2" type="ORF">SAMN05216223_101341</name>
</gene>
<sequence>MWGSKRGPEPRADSMRGYTPDPWPEGLAASPHHWRECEPVILTAEREDSEAASVPPWEAEVGARRTAEAMKAVIARLQPSEQDEFRLAFHRMCCLNSRDSHDLLVTEQVVGMVRAELQRPEYS</sequence>
<name>A0A1H5T0F4_9ACTN</name>
<dbReference type="AlphaFoldDB" id="A0A1H5T0F4"/>
<evidence type="ECO:0000313" key="2">
    <source>
        <dbReference type="EMBL" id="SEF56204.1"/>
    </source>
</evidence>
<proteinExistence type="predicted"/>
<reference evidence="2 3" key="1">
    <citation type="submission" date="2016-10" db="EMBL/GenBank/DDBJ databases">
        <authorList>
            <person name="de Groot N.N."/>
        </authorList>
    </citation>
    <scope>NUCLEOTIDE SEQUENCE [LARGE SCALE GENOMIC DNA]</scope>
    <source>
        <strain evidence="2 3">CGMCC 4.2023</strain>
    </source>
</reference>
<evidence type="ECO:0000313" key="3">
    <source>
        <dbReference type="Proteomes" id="UP000236754"/>
    </source>
</evidence>
<dbReference type="Proteomes" id="UP000236754">
    <property type="component" value="Unassembled WGS sequence"/>
</dbReference>
<organism evidence="2 3">
    <name type="scientific">Actinacidiphila yanglinensis</name>
    <dbReference type="NCBI Taxonomy" id="310779"/>
    <lineage>
        <taxon>Bacteria</taxon>
        <taxon>Bacillati</taxon>
        <taxon>Actinomycetota</taxon>
        <taxon>Actinomycetes</taxon>
        <taxon>Kitasatosporales</taxon>
        <taxon>Streptomycetaceae</taxon>
        <taxon>Actinacidiphila</taxon>
    </lineage>
</organism>
<protein>
    <submittedName>
        <fullName evidence="2">Uncharacterized protein</fullName>
    </submittedName>
</protein>
<keyword evidence="3" id="KW-1185">Reference proteome</keyword>
<accession>A0A1H5T0F4</accession>
<feature type="compositionally biased region" description="Basic and acidic residues" evidence="1">
    <location>
        <begin position="1"/>
        <end position="14"/>
    </location>
</feature>
<dbReference type="EMBL" id="FNVU01000001">
    <property type="protein sequence ID" value="SEF56204.1"/>
    <property type="molecule type" value="Genomic_DNA"/>
</dbReference>
<evidence type="ECO:0000256" key="1">
    <source>
        <dbReference type="SAM" id="MobiDB-lite"/>
    </source>
</evidence>
<feature type="region of interest" description="Disordered" evidence="1">
    <location>
        <begin position="1"/>
        <end position="30"/>
    </location>
</feature>